<dbReference type="SMART" id="SM00951">
    <property type="entry name" value="QLQ"/>
    <property type="match status" value="1"/>
</dbReference>
<dbReference type="GO" id="GO:0006351">
    <property type="term" value="P:DNA-templated transcription"/>
    <property type="evidence" value="ECO:0007669"/>
    <property type="project" value="UniProtKB-UniRule"/>
</dbReference>
<feature type="region of interest" description="Disordered" evidence="6">
    <location>
        <begin position="109"/>
        <end position="200"/>
    </location>
</feature>
<protein>
    <recommendedName>
        <fullName evidence="5">Growth-regulating factor</fullName>
    </recommendedName>
</protein>
<dbReference type="GO" id="GO:0099402">
    <property type="term" value="P:plant organ development"/>
    <property type="evidence" value="ECO:0007669"/>
    <property type="project" value="UniProtKB-ARBA"/>
</dbReference>
<evidence type="ECO:0000313" key="10">
    <source>
        <dbReference type="Proteomes" id="UP000596661"/>
    </source>
</evidence>
<dbReference type="Pfam" id="PF08879">
    <property type="entry name" value="WRC"/>
    <property type="match status" value="1"/>
</dbReference>
<organism evidence="9 10">
    <name type="scientific">Cannabis sativa</name>
    <name type="common">Hemp</name>
    <name type="synonym">Marijuana</name>
    <dbReference type="NCBI Taxonomy" id="3483"/>
    <lineage>
        <taxon>Eukaryota</taxon>
        <taxon>Viridiplantae</taxon>
        <taxon>Streptophyta</taxon>
        <taxon>Embryophyta</taxon>
        <taxon>Tracheophyta</taxon>
        <taxon>Spermatophyta</taxon>
        <taxon>Magnoliopsida</taxon>
        <taxon>eudicotyledons</taxon>
        <taxon>Gunneridae</taxon>
        <taxon>Pentapetalae</taxon>
        <taxon>rosids</taxon>
        <taxon>fabids</taxon>
        <taxon>Rosales</taxon>
        <taxon>Cannabaceae</taxon>
        <taxon>Cannabis</taxon>
    </lineage>
</organism>
<evidence type="ECO:0000313" key="9">
    <source>
        <dbReference type="EnsemblPlants" id="cds.novel_model_752_5bd9a17a"/>
    </source>
</evidence>
<feature type="compositionally biased region" description="Low complexity" evidence="6">
    <location>
        <begin position="137"/>
        <end position="161"/>
    </location>
</feature>
<reference evidence="9" key="2">
    <citation type="submission" date="2021-03" db="UniProtKB">
        <authorList>
            <consortium name="EnsemblPlants"/>
        </authorList>
    </citation>
    <scope>IDENTIFICATION</scope>
</reference>
<feature type="compositionally biased region" description="Basic residues" evidence="6">
    <location>
        <begin position="109"/>
        <end position="118"/>
    </location>
</feature>
<evidence type="ECO:0000256" key="6">
    <source>
        <dbReference type="SAM" id="MobiDB-lite"/>
    </source>
</evidence>
<dbReference type="GO" id="GO:0005524">
    <property type="term" value="F:ATP binding"/>
    <property type="evidence" value="ECO:0007669"/>
    <property type="project" value="UniProtKB-UniRule"/>
</dbReference>
<dbReference type="EnsemblPlants" id="novel_model_752_5bd9a17a">
    <property type="protein sequence ID" value="cds.novel_model_752_5bd9a17a"/>
    <property type="gene ID" value="novel_gene_416_5bd9a17a"/>
</dbReference>
<sequence>MMSGKTRFPFTASQWQELEHQALIFKYMVSGIPIPPDLLFTLKRSYLDSTAVLPSKLFPHHSQHVGWNCFQMGLGRKIDPEPGRCRRTDGKKWRCSKEAFPDSKYCERHMHRGKNRSRKPVEVLKTTGTNSNLSNPSTLVSSNKNLSNNSLSSLTSLPSESQNRHLHPYHNPHLDHQQQPFSVYNHSSSSSSRPNGIGLSSQDSNTSLLFDSGSYSNADLRYVYGLKDDVDEHSFFSEEPSRTHVRDLSMDESWQLTPLTMSCSSSSSKQRSCSGLQSEHSYLQLQSSNHCDLRRNDVKMERKEATQKTIHFIDEWPVKEKDSSWLELDDKSSNSGSVSTTQLSISIPTSSYDFPIFNTCRTHNGD</sequence>
<feature type="domain" description="QLQ" evidence="7">
    <location>
        <begin position="9"/>
        <end position="44"/>
    </location>
</feature>
<dbReference type="InterPro" id="IPR031137">
    <property type="entry name" value="GRF"/>
</dbReference>
<reference evidence="9" key="1">
    <citation type="submission" date="2018-11" db="EMBL/GenBank/DDBJ databases">
        <authorList>
            <person name="Grassa J C."/>
        </authorList>
    </citation>
    <scope>NUCLEOTIDE SEQUENCE [LARGE SCALE GENOMIC DNA]</scope>
</reference>
<evidence type="ECO:0000259" key="8">
    <source>
        <dbReference type="PROSITE" id="PS51667"/>
    </source>
</evidence>
<comment type="domain">
    <text evidence="5">The QLQ domain and WRC domain may be involved in protein-protein interaction and DNA-binding, respectively.</text>
</comment>
<comment type="similarity">
    <text evidence="2 5">Belongs to the GRF family.</text>
</comment>
<name>A0A803RBT7_CANSA</name>
<evidence type="ECO:0000259" key="7">
    <source>
        <dbReference type="PROSITE" id="PS51666"/>
    </source>
</evidence>
<dbReference type="Proteomes" id="UP000596661">
    <property type="component" value="Chromosome 2"/>
</dbReference>
<evidence type="ECO:0000256" key="3">
    <source>
        <dbReference type="ARBA" id="ARBA00023242"/>
    </source>
</evidence>
<feature type="compositionally biased region" description="Polar residues" evidence="6">
    <location>
        <begin position="126"/>
        <end position="136"/>
    </location>
</feature>
<dbReference type="Pfam" id="PF08880">
    <property type="entry name" value="QLQ"/>
    <property type="match status" value="1"/>
</dbReference>
<feature type="domain" description="WRC" evidence="8">
    <location>
        <begin position="79"/>
        <end position="123"/>
    </location>
</feature>
<proteinExistence type="inferred from homology"/>
<evidence type="ECO:0000256" key="1">
    <source>
        <dbReference type="ARBA" id="ARBA00004123"/>
    </source>
</evidence>
<dbReference type="PANTHER" id="PTHR31602">
    <property type="entry name" value="GROWTH-REGULATING FACTOR 5"/>
    <property type="match status" value="1"/>
</dbReference>
<dbReference type="GO" id="GO:0006355">
    <property type="term" value="P:regulation of DNA-templated transcription"/>
    <property type="evidence" value="ECO:0007669"/>
    <property type="project" value="InterPro"/>
</dbReference>
<dbReference type="PROSITE" id="PS51666">
    <property type="entry name" value="QLQ"/>
    <property type="match status" value="1"/>
</dbReference>
<feature type="short sequence motif" description="Bipartite nuclear localization signal" evidence="4">
    <location>
        <begin position="84"/>
        <end position="94"/>
    </location>
</feature>
<accession>A0A803RBT7</accession>
<comment type="subcellular location">
    <subcellularLocation>
        <location evidence="1 4 5">Nucleus</location>
    </subcellularLocation>
</comment>
<dbReference type="GO" id="GO:0005634">
    <property type="term" value="C:nucleus"/>
    <property type="evidence" value="ECO:0007669"/>
    <property type="project" value="UniProtKB-SubCell"/>
</dbReference>
<dbReference type="AlphaFoldDB" id="A0A803RBT7"/>
<keyword evidence="5" id="KW-0805">Transcription regulation</keyword>
<dbReference type="PROSITE" id="PS51667">
    <property type="entry name" value="WRC"/>
    <property type="match status" value="1"/>
</dbReference>
<feature type="short sequence motif" description="Bipartite nuclear localization signal" evidence="4">
    <location>
        <begin position="112"/>
        <end position="119"/>
    </location>
</feature>
<keyword evidence="5" id="KW-0010">Activator</keyword>
<dbReference type="OMA" id="HQSQHFG"/>
<dbReference type="PANTHER" id="PTHR31602:SF46">
    <property type="entry name" value="GROWTH-REGULATING FACTOR 6"/>
    <property type="match status" value="1"/>
</dbReference>
<evidence type="ECO:0000256" key="5">
    <source>
        <dbReference type="RuleBase" id="RU367127"/>
    </source>
</evidence>
<keyword evidence="10" id="KW-1185">Reference proteome</keyword>
<keyword evidence="3 4" id="KW-0539">Nucleus</keyword>
<dbReference type="InterPro" id="IPR014977">
    <property type="entry name" value="WRC_dom"/>
</dbReference>
<dbReference type="InterPro" id="IPR014978">
    <property type="entry name" value="Gln-Leu-Gln_QLQ"/>
</dbReference>
<keyword evidence="5" id="KW-0804">Transcription</keyword>
<comment type="function">
    <text evidence="5">Transcription activator.</text>
</comment>
<dbReference type="EMBL" id="UZAU01000141">
    <property type="status" value="NOT_ANNOTATED_CDS"/>
    <property type="molecule type" value="Genomic_DNA"/>
</dbReference>
<feature type="compositionally biased region" description="Polar residues" evidence="6">
    <location>
        <begin position="177"/>
        <end position="186"/>
    </location>
</feature>
<dbReference type="Gramene" id="novel_model_752_5bd9a17a">
    <property type="protein sequence ID" value="cds.novel_model_752_5bd9a17a"/>
    <property type="gene ID" value="novel_gene_416_5bd9a17a"/>
</dbReference>
<evidence type="ECO:0000256" key="4">
    <source>
        <dbReference type="PROSITE-ProRule" id="PRU01002"/>
    </source>
</evidence>
<evidence type="ECO:0000256" key="2">
    <source>
        <dbReference type="ARBA" id="ARBA00008122"/>
    </source>
</evidence>